<dbReference type="InterPro" id="IPR004391">
    <property type="entry name" value="Glu_race"/>
</dbReference>
<dbReference type="InterPro" id="IPR033134">
    <property type="entry name" value="Asp/Glu_racemase_AS_2"/>
</dbReference>
<dbReference type="PROSITE" id="PS00924">
    <property type="entry name" value="ASP_GLU_RACEMASE_2"/>
    <property type="match status" value="1"/>
</dbReference>
<evidence type="ECO:0000313" key="8">
    <source>
        <dbReference type="EMBL" id="RDI76023.1"/>
    </source>
</evidence>
<evidence type="ECO:0000256" key="2">
    <source>
        <dbReference type="ARBA" id="ARBA00013090"/>
    </source>
</evidence>
<dbReference type="UniPathway" id="UPA00219"/>
<dbReference type="EMBL" id="QQZY01000001">
    <property type="protein sequence ID" value="RDI76023.1"/>
    <property type="molecule type" value="Genomic_DNA"/>
</dbReference>
<dbReference type="GO" id="GO:0071555">
    <property type="term" value="P:cell wall organization"/>
    <property type="evidence" value="ECO:0007669"/>
    <property type="project" value="UniProtKB-KW"/>
</dbReference>
<keyword evidence="5 7" id="KW-0413">Isomerase</keyword>
<evidence type="ECO:0000256" key="4">
    <source>
        <dbReference type="ARBA" id="ARBA00022984"/>
    </source>
</evidence>
<feature type="binding site" evidence="7">
    <location>
        <begin position="185"/>
        <end position="186"/>
    </location>
    <ligand>
        <name>substrate</name>
    </ligand>
</feature>
<dbReference type="InterPro" id="IPR001920">
    <property type="entry name" value="Asp/Glu_race"/>
</dbReference>
<dbReference type="GO" id="GO:0009252">
    <property type="term" value="P:peptidoglycan biosynthetic process"/>
    <property type="evidence" value="ECO:0007669"/>
    <property type="project" value="UniProtKB-UniRule"/>
</dbReference>
<feature type="binding site" evidence="7">
    <location>
        <begin position="10"/>
        <end position="11"/>
    </location>
    <ligand>
        <name>substrate</name>
    </ligand>
</feature>
<dbReference type="InterPro" id="IPR015942">
    <property type="entry name" value="Asp/Glu/hydantoin_racemase"/>
</dbReference>
<comment type="caution">
    <text evidence="8">The sequence shown here is derived from an EMBL/GenBank/DDBJ whole genome shotgun (WGS) entry which is preliminary data.</text>
</comment>
<proteinExistence type="inferred from homology"/>
<comment type="pathway">
    <text evidence="7">Cell wall biogenesis; peptidoglycan biosynthesis.</text>
</comment>
<reference evidence="8 9" key="1">
    <citation type="submission" date="2018-07" db="EMBL/GenBank/DDBJ databases">
        <title>High-quality-draft genome sequence of Gaiella occulta.</title>
        <authorList>
            <person name="Severino R."/>
            <person name="Froufe H.J.C."/>
            <person name="Rainey F.A."/>
            <person name="Barroso C."/>
            <person name="Albuquerque L."/>
            <person name="Lobo-Da-Cunha A."/>
            <person name="Da Costa M.S."/>
            <person name="Egas C."/>
        </authorList>
    </citation>
    <scope>NUCLEOTIDE SEQUENCE [LARGE SCALE GENOMIC DNA]</scope>
    <source>
        <strain evidence="8 9">F2-233</strain>
    </source>
</reference>
<dbReference type="AlphaFoldDB" id="A0A7M2Z2N2"/>
<accession>A0A7M2Z2N2</accession>
<feature type="active site" description="Proton donor/acceptor" evidence="7">
    <location>
        <position position="184"/>
    </location>
</feature>
<reference evidence="9" key="2">
    <citation type="journal article" date="2019" name="MicrobiologyOpen">
        <title>High-quality draft genome sequence of Gaiella occulta isolated from a 150 meter deep mineral water borehole and comparison with the genome sequences of other deep-branching lineages of the phylum Actinobacteria.</title>
        <authorList>
            <person name="Severino R."/>
            <person name="Froufe H.J.C."/>
            <person name="Barroso C."/>
            <person name="Albuquerque L."/>
            <person name="Lobo-da-Cunha A."/>
            <person name="da Costa M.S."/>
            <person name="Egas C."/>
        </authorList>
    </citation>
    <scope>NUCLEOTIDE SEQUENCE [LARGE SCALE GENOMIC DNA]</scope>
    <source>
        <strain evidence="9">F2-233</strain>
    </source>
</reference>
<organism evidence="8 9">
    <name type="scientific">Gaiella occulta</name>
    <dbReference type="NCBI Taxonomy" id="1002870"/>
    <lineage>
        <taxon>Bacteria</taxon>
        <taxon>Bacillati</taxon>
        <taxon>Actinomycetota</taxon>
        <taxon>Thermoleophilia</taxon>
        <taxon>Gaiellales</taxon>
        <taxon>Gaiellaceae</taxon>
        <taxon>Gaiella</taxon>
    </lineage>
</organism>
<dbReference type="EC" id="5.1.1.3" evidence="2 7"/>
<comment type="function">
    <text evidence="7">Provides the (R)-glutamate required for cell wall biosynthesis.</text>
</comment>
<gene>
    <name evidence="7" type="primary">murI</name>
    <name evidence="8" type="ORF">Gocc_0442</name>
</gene>
<dbReference type="HAMAP" id="MF_00258">
    <property type="entry name" value="Glu_racemase"/>
    <property type="match status" value="1"/>
</dbReference>
<dbReference type="PANTHER" id="PTHR21198">
    <property type="entry name" value="GLUTAMATE RACEMASE"/>
    <property type="match status" value="1"/>
</dbReference>
<feature type="active site" description="Proton donor/acceptor" evidence="7">
    <location>
        <position position="73"/>
    </location>
</feature>
<evidence type="ECO:0000256" key="7">
    <source>
        <dbReference type="HAMAP-Rule" id="MF_00258"/>
    </source>
</evidence>
<dbReference type="FunFam" id="3.40.50.1860:FF:000001">
    <property type="entry name" value="Glutamate racemase"/>
    <property type="match status" value="1"/>
</dbReference>
<keyword evidence="9" id="KW-1185">Reference proteome</keyword>
<dbReference type="SUPFAM" id="SSF53681">
    <property type="entry name" value="Aspartate/glutamate racemase"/>
    <property type="match status" value="2"/>
</dbReference>
<evidence type="ECO:0000256" key="3">
    <source>
        <dbReference type="ARBA" id="ARBA00022960"/>
    </source>
</evidence>
<dbReference type="OrthoDB" id="9801055at2"/>
<keyword evidence="6 7" id="KW-0961">Cell wall biogenesis/degradation</keyword>
<keyword evidence="3 7" id="KW-0133">Cell shape</keyword>
<evidence type="ECO:0000256" key="1">
    <source>
        <dbReference type="ARBA" id="ARBA00001602"/>
    </source>
</evidence>
<dbReference type="GO" id="GO:0008881">
    <property type="term" value="F:glutamate racemase activity"/>
    <property type="evidence" value="ECO:0007669"/>
    <property type="project" value="UniProtKB-UniRule"/>
</dbReference>
<protein>
    <recommendedName>
        <fullName evidence="2 7">Glutamate racemase</fullName>
        <ecNumber evidence="2 7">5.1.1.3</ecNumber>
    </recommendedName>
</protein>
<dbReference type="Gene3D" id="3.40.50.1860">
    <property type="match status" value="2"/>
</dbReference>
<dbReference type="GO" id="GO:0008360">
    <property type="term" value="P:regulation of cell shape"/>
    <property type="evidence" value="ECO:0007669"/>
    <property type="project" value="UniProtKB-KW"/>
</dbReference>
<name>A0A7M2Z2N2_9ACTN</name>
<evidence type="ECO:0000256" key="6">
    <source>
        <dbReference type="ARBA" id="ARBA00023316"/>
    </source>
</evidence>
<comment type="catalytic activity">
    <reaction evidence="1 7">
        <text>L-glutamate = D-glutamate</text>
        <dbReference type="Rhea" id="RHEA:12813"/>
        <dbReference type="ChEBI" id="CHEBI:29985"/>
        <dbReference type="ChEBI" id="CHEBI:29986"/>
        <dbReference type="EC" id="5.1.1.3"/>
    </reaction>
</comment>
<feature type="binding site" evidence="7">
    <location>
        <begin position="42"/>
        <end position="43"/>
    </location>
    <ligand>
        <name>substrate</name>
    </ligand>
</feature>
<evidence type="ECO:0000313" key="9">
    <source>
        <dbReference type="Proteomes" id="UP000254134"/>
    </source>
</evidence>
<keyword evidence="4 7" id="KW-0573">Peptidoglycan synthesis</keyword>
<comment type="similarity">
    <text evidence="7">Belongs to the aspartate/glutamate racemases family.</text>
</comment>
<dbReference type="PANTHER" id="PTHR21198:SF2">
    <property type="entry name" value="GLUTAMATE RACEMASE"/>
    <property type="match status" value="1"/>
</dbReference>
<dbReference type="NCBIfam" id="TIGR00067">
    <property type="entry name" value="glut_race"/>
    <property type="match status" value="1"/>
</dbReference>
<evidence type="ECO:0000256" key="5">
    <source>
        <dbReference type="ARBA" id="ARBA00023235"/>
    </source>
</evidence>
<dbReference type="RefSeq" id="WP_114794888.1">
    <property type="nucleotide sequence ID" value="NZ_QQZY01000001.1"/>
</dbReference>
<dbReference type="Proteomes" id="UP000254134">
    <property type="component" value="Unassembled WGS sequence"/>
</dbReference>
<dbReference type="Pfam" id="PF01177">
    <property type="entry name" value="Asp_Glu_race"/>
    <property type="match status" value="1"/>
</dbReference>
<feature type="binding site" evidence="7">
    <location>
        <begin position="74"/>
        <end position="75"/>
    </location>
    <ligand>
        <name>substrate</name>
    </ligand>
</feature>
<sequence length="273" mass="28788">MDARPIGVFDSGAGGLTVLHECLVTLPHEDFTYLGDGARLPYGPRPLAEIRRFALEIAGYLERQGVKLVVAACNSATAAALPDLQRTLSVPVLGVIQPEARAAARATRNRRVGLMATEATVASGRYEAMIGAADAGVEVVPVACPGLVPLIEGDDPFGEATVAAVREVAAPLKAAGVDTVVLGCTHYPLIRPILQRVFGRDVTLVFSADETAREVAETLARKGIENDPGREGSYRFLTTGDPDAFRSMGSRFLQLPIGTVEQVAVADLERAAA</sequence>